<dbReference type="Gene3D" id="3.30.9.10">
    <property type="entry name" value="D-Amino Acid Oxidase, subunit A, domain 2"/>
    <property type="match status" value="1"/>
</dbReference>
<dbReference type="GO" id="GO:0047545">
    <property type="term" value="F:(S)-2-hydroxyglutarate dehydrogenase activity"/>
    <property type="evidence" value="ECO:0007669"/>
    <property type="project" value="TreeGrafter"/>
</dbReference>
<evidence type="ECO:0000259" key="6">
    <source>
        <dbReference type="Pfam" id="PF01266"/>
    </source>
</evidence>
<reference evidence="7" key="1">
    <citation type="submission" date="2024-05" db="EMBL/GenBank/DDBJ databases">
        <authorList>
            <person name="Kim S."/>
            <person name="Heo J."/>
            <person name="Choi H."/>
            <person name="Choi Y."/>
            <person name="Kwon S.-W."/>
            <person name="Kim Y."/>
        </authorList>
    </citation>
    <scope>NUCLEOTIDE SEQUENCE</scope>
    <source>
        <strain evidence="7">KACC 23699</strain>
    </source>
</reference>
<evidence type="ECO:0000256" key="5">
    <source>
        <dbReference type="ARBA" id="ARBA00037941"/>
    </source>
</evidence>
<evidence type="ECO:0000256" key="4">
    <source>
        <dbReference type="ARBA" id="ARBA00023002"/>
    </source>
</evidence>
<dbReference type="Gene3D" id="3.50.50.60">
    <property type="entry name" value="FAD/NAD(P)-binding domain"/>
    <property type="match status" value="1"/>
</dbReference>
<accession>A0AAU7JQ38</accession>
<dbReference type="Pfam" id="PF01266">
    <property type="entry name" value="DAO"/>
    <property type="match status" value="1"/>
</dbReference>
<dbReference type="NCBIfam" id="NF008726">
    <property type="entry name" value="PRK11728.1"/>
    <property type="match status" value="1"/>
</dbReference>
<organism evidence="7">
    <name type="scientific">Pedococcus sp. KACC 23699</name>
    <dbReference type="NCBI Taxonomy" id="3149228"/>
    <lineage>
        <taxon>Bacteria</taxon>
        <taxon>Bacillati</taxon>
        <taxon>Actinomycetota</taxon>
        <taxon>Actinomycetes</taxon>
        <taxon>Micrococcales</taxon>
        <taxon>Intrasporangiaceae</taxon>
        <taxon>Pedococcus</taxon>
    </lineage>
</organism>
<dbReference type="AlphaFoldDB" id="A0AAU7JQ38"/>
<dbReference type="EC" id="1.1.3.-" evidence="7"/>
<feature type="domain" description="FAD dependent oxidoreductase" evidence="6">
    <location>
        <begin position="6"/>
        <end position="394"/>
    </location>
</feature>
<dbReference type="PANTHER" id="PTHR43104">
    <property type="entry name" value="L-2-HYDROXYGLUTARATE DEHYDROGENASE, MITOCHONDRIAL"/>
    <property type="match status" value="1"/>
</dbReference>
<evidence type="ECO:0000256" key="1">
    <source>
        <dbReference type="ARBA" id="ARBA00001974"/>
    </source>
</evidence>
<name>A0AAU7JQ38_9MICO</name>
<sequence>MSSPRRVVVIGGGILGLAVAERLCRTRPGTEVTVVEKEPGWARHQTGRNSGVIHSGLYYPPGSAKARMCRAGSASMLAFARAEGVAHEVCGKLVVATREDELPGLRRLHDRGAANGLEVRELGAAEAREHEPHVAALAALHVAATGIIDYGAVCAALVGRLEAAGATLQLGTEVLGSHDTTDGRTVVRTTGGYLAADLVVSCAGLHADVVARRLHHQPSARIVPFRGEYYELAPAATPLVHGLVYPVPDPDFPFLGVHLTRGIDGHVHAGPNAVLAFAREGYDWRTASWPDLRDTLTFPGFWRLAAHHYPAGAREVARSASRHLFGESLRRLVPELRDDDLVPAPAGVRAQALRPDGSLVDDFLVERVGRVVHVLNAPSPAATSAFEIARHVVDDLLELRGPGAP</sequence>
<comment type="similarity">
    <text evidence="5">Belongs to the L2HGDH family.</text>
</comment>
<dbReference type="PANTHER" id="PTHR43104:SF2">
    <property type="entry name" value="L-2-HYDROXYGLUTARATE DEHYDROGENASE, MITOCHONDRIAL"/>
    <property type="match status" value="1"/>
</dbReference>
<dbReference type="SUPFAM" id="SSF51905">
    <property type="entry name" value="FAD/NAD(P)-binding domain"/>
    <property type="match status" value="1"/>
</dbReference>
<keyword evidence="2" id="KW-0285">Flavoprotein</keyword>
<dbReference type="GO" id="GO:0005737">
    <property type="term" value="C:cytoplasm"/>
    <property type="evidence" value="ECO:0007669"/>
    <property type="project" value="TreeGrafter"/>
</dbReference>
<gene>
    <name evidence="7" type="primary">lhgO</name>
    <name evidence="7" type="ORF">ABEG17_12100</name>
</gene>
<evidence type="ECO:0000256" key="3">
    <source>
        <dbReference type="ARBA" id="ARBA00022827"/>
    </source>
</evidence>
<comment type="cofactor">
    <cofactor evidence="1">
        <name>FAD</name>
        <dbReference type="ChEBI" id="CHEBI:57692"/>
    </cofactor>
</comment>
<dbReference type="InterPro" id="IPR036188">
    <property type="entry name" value="FAD/NAD-bd_sf"/>
</dbReference>
<dbReference type="InterPro" id="IPR006076">
    <property type="entry name" value="FAD-dep_OxRdtase"/>
</dbReference>
<keyword evidence="3" id="KW-0274">FAD</keyword>
<evidence type="ECO:0000313" key="7">
    <source>
        <dbReference type="EMBL" id="XBO42321.1"/>
    </source>
</evidence>
<keyword evidence="4 7" id="KW-0560">Oxidoreductase</keyword>
<dbReference type="EMBL" id="CP157483">
    <property type="protein sequence ID" value="XBO42321.1"/>
    <property type="molecule type" value="Genomic_DNA"/>
</dbReference>
<protein>
    <submittedName>
        <fullName evidence="7">L-2-hydroxyglutarate oxidase</fullName>
        <ecNumber evidence="7">1.1.3.-</ecNumber>
    </submittedName>
</protein>
<proteinExistence type="inferred from homology"/>
<evidence type="ECO:0000256" key="2">
    <source>
        <dbReference type="ARBA" id="ARBA00022630"/>
    </source>
</evidence>
<dbReference type="RefSeq" id="WP_406829726.1">
    <property type="nucleotide sequence ID" value="NZ_CP157483.1"/>
</dbReference>